<evidence type="ECO:0000256" key="3">
    <source>
        <dbReference type="ARBA" id="ARBA00022679"/>
    </source>
</evidence>
<dbReference type="AlphaFoldDB" id="A0A381XZT3"/>
<protein>
    <recommendedName>
        <fullName evidence="5">Glycosyltransferase 2-like domain-containing protein</fullName>
    </recommendedName>
</protein>
<comment type="similarity">
    <text evidence="1">Belongs to the glycosyltransferase 2 family.</text>
</comment>
<feature type="domain" description="Glycosyltransferase 2-like" evidence="5">
    <location>
        <begin position="5"/>
        <end position="115"/>
    </location>
</feature>
<proteinExistence type="inferred from homology"/>
<evidence type="ECO:0000256" key="1">
    <source>
        <dbReference type="ARBA" id="ARBA00006739"/>
    </source>
</evidence>
<gene>
    <name evidence="6" type="ORF">METZ01_LOCUS123102</name>
</gene>
<evidence type="ECO:0000256" key="2">
    <source>
        <dbReference type="ARBA" id="ARBA00022676"/>
    </source>
</evidence>
<evidence type="ECO:0000256" key="4">
    <source>
        <dbReference type="SAM" id="Phobius"/>
    </source>
</evidence>
<keyword evidence="4" id="KW-1133">Transmembrane helix</keyword>
<dbReference type="Gene3D" id="3.90.550.10">
    <property type="entry name" value="Spore Coat Polysaccharide Biosynthesis Protein SpsA, Chain A"/>
    <property type="match status" value="1"/>
</dbReference>
<dbReference type="GO" id="GO:0016757">
    <property type="term" value="F:glycosyltransferase activity"/>
    <property type="evidence" value="ECO:0007669"/>
    <property type="project" value="UniProtKB-KW"/>
</dbReference>
<feature type="transmembrane region" description="Helical" evidence="4">
    <location>
        <begin position="245"/>
        <end position="266"/>
    </location>
</feature>
<keyword evidence="4" id="KW-0472">Membrane</keyword>
<organism evidence="6">
    <name type="scientific">marine metagenome</name>
    <dbReference type="NCBI Taxonomy" id="408172"/>
    <lineage>
        <taxon>unclassified sequences</taxon>
        <taxon>metagenomes</taxon>
        <taxon>ecological metagenomes</taxon>
    </lineage>
</organism>
<dbReference type="Pfam" id="PF00535">
    <property type="entry name" value="Glycos_transf_2"/>
    <property type="match status" value="1"/>
</dbReference>
<dbReference type="InterPro" id="IPR029044">
    <property type="entry name" value="Nucleotide-diphossugar_trans"/>
</dbReference>
<evidence type="ECO:0000259" key="5">
    <source>
        <dbReference type="Pfam" id="PF00535"/>
    </source>
</evidence>
<keyword evidence="4" id="KW-0812">Transmembrane</keyword>
<dbReference type="InterPro" id="IPR001173">
    <property type="entry name" value="Glyco_trans_2-like"/>
</dbReference>
<dbReference type="EMBL" id="UINC01016972">
    <property type="protein sequence ID" value="SVA70248.1"/>
    <property type="molecule type" value="Genomic_DNA"/>
</dbReference>
<accession>A0A381XZT3</accession>
<keyword evidence="3" id="KW-0808">Transferase</keyword>
<dbReference type="SUPFAM" id="SSF53448">
    <property type="entry name" value="Nucleotide-diphospho-sugar transferases"/>
    <property type="match status" value="1"/>
</dbReference>
<dbReference type="PANTHER" id="PTHR43179:SF12">
    <property type="entry name" value="GALACTOFURANOSYLTRANSFERASE GLFT2"/>
    <property type="match status" value="1"/>
</dbReference>
<reference evidence="6" key="1">
    <citation type="submission" date="2018-05" db="EMBL/GenBank/DDBJ databases">
        <authorList>
            <person name="Lanie J.A."/>
            <person name="Ng W.-L."/>
            <person name="Kazmierczak K.M."/>
            <person name="Andrzejewski T.M."/>
            <person name="Davidsen T.M."/>
            <person name="Wayne K.J."/>
            <person name="Tettelin H."/>
            <person name="Glass J.I."/>
            <person name="Rusch D."/>
            <person name="Podicherti R."/>
            <person name="Tsui H.-C.T."/>
            <person name="Winkler M.E."/>
        </authorList>
    </citation>
    <scope>NUCLEOTIDE SEQUENCE</scope>
</reference>
<sequence>MARVSVVVTTKNNAAIIRKCLDHIYDQKFKDFICNVADDGSIDETLQIVKSEYPDTKIFECKECLGPAHNRNKVLEKSNEEFVVFVDSDAFINRDWLDQAIEKMEMEKSIGLIGGKVYDYHTDKIQSIGGQTHLGGTVWLEDCLINDKRAQIKEKFCDWLPSSTFMMRTHVAKDIGGFDSDYGYLYEDIDISWRVWLAGHKVLYFSSLESVHMMSVTASSTYSPWRRQFMSKRNKMVTFLKNLEWFTLIRFSPIILMVLLVELIILKPKGAIFMGNIDPFLNFKKILKKRKEIKKFRKNTDKEIVVLFVSDHWKVIKRCIGSNLKFNTFLSKRN</sequence>
<evidence type="ECO:0000313" key="6">
    <source>
        <dbReference type="EMBL" id="SVA70248.1"/>
    </source>
</evidence>
<keyword evidence="2" id="KW-0328">Glycosyltransferase</keyword>
<dbReference type="PANTHER" id="PTHR43179">
    <property type="entry name" value="RHAMNOSYLTRANSFERASE WBBL"/>
    <property type="match status" value="1"/>
</dbReference>
<name>A0A381XZT3_9ZZZZ</name>